<dbReference type="InterPro" id="IPR013762">
    <property type="entry name" value="Integrase-like_cat_sf"/>
</dbReference>
<sequence>MSDTELKPLHPREAMEMWLDRQRSERAEETLQSYFYRLNTFVEWCEENGFDNLNDLTGRDMFKYDSHRRSLDLSQSTLNNQLGTLRQFISFCADIEAVDSELPLKVDVPQLTKKDRTNEEKLSTERAEVLLEDLKRYRRASRDHALFLLAWHTCARLGGLRSLDVQDCYLSEDDLERLRHQDDVDDEILEEVSIPFIYFRHRSSTPLKNQEEGERPVAISEEVADFLDEYIRVNRVAGRDEDGREPLFSTKKGEGRMTKGALRSRMNIMTQPCRFGHGCPHGREIESCEARRSPYESRCPSSRSPHRVRTGAITHHLDCGWPIEQLAERVNATPQVIRDHYDQPDLLKRMESRRSHLDRLDGEDE</sequence>
<keyword evidence="2 4" id="KW-0238">DNA-binding</keyword>
<dbReference type="RefSeq" id="WP_089696665.1">
    <property type="nucleotide sequence ID" value="NZ_FNHL01000002.1"/>
</dbReference>
<dbReference type="GO" id="GO:0015074">
    <property type="term" value="P:DNA integration"/>
    <property type="evidence" value="ECO:0007669"/>
    <property type="project" value="UniProtKB-KW"/>
</dbReference>
<dbReference type="GO" id="GO:0003677">
    <property type="term" value="F:DNA binding"/>
    <property type="evidence" value="ECO:0007669"/>
    <property type="project" value="UniProtKB-UniRule"/>
</dbReference>
<evidence type="ECO:0000256" key="1">
    <source>
        <dbReference type="ARBA" id="ARBA00022908"/>
    </source>
</evidence>
<evidence type="ECO:0000256" key="3">
    <source>
        <dbReference type="ARBA" id="ARBA00023172"/>
    </source>
</evidence>
<dbReference type="InterPro" id="IPR011010">
    <property type="entry name" value="DNA_brk_join_enz"/>
</dbReference>
<accession>A0A1G9TG15</accession>
<dbReference type="InterPro" id="IPR004107">
    <property type="entry name" value="Integrase_SAM-like_N"/>
</dbReference>
<dbReference type="EMBL" id="FNHL01000002">
    <property type="protein sequence ID" value="SDM46691.1"/>
    <property type="molecule type" value="Genomic_DNA"/>
</dbReference>
<evidence type="ECO:0000259" key="6">
    <source>
        <dbReference type="PROSITE" id="PS51900"/>
    </source>
</evidence>
<protein>
    <submittedName>
        <fullName evidence="7">Site-specific recombinase XerD</fullName>
    </submittedName>
</protein>
<proteinExistence type="predicted"/>
<evidence type="ECO:0000313" key="7">
    <source>
        <dbReference type="EMBL" id="SDM46691.1"/>
    </source>
</evidence>
<feature type="domain" description="Core-binding (CB)" evidence="6">
    <location>
        <begin position="9"/>
        <end position="93"/>
    </location>
</feature>
<dbReference type="InterPro" id="IPR044068">
    <property type="entry name" value="CB"/>
</dbReference>
<evidence type="ECO:0000259" key="5">
    <source>
        <dbReference type="PROSITE" id="PS51898"/>
    </source>
</evidence>
<dbReference type="AlphaFoldDB" id="A0A1G9TG15"/>
<dbReference type="InterPro" id="IPR050090">
    <property type="entry name" value="Tyrosine_recombinase_XerCD"/>
</dbReference>
<dbReference type="Gene3D" id="1.10.443.10">
    <property type="entry name" value="Intergrase catalytic core"/>
    <property type="match status" value="1"/>
</dbReference>
<dbReference type="PROSITE" id="PS51898">
    <property type="entry name" value="TYR_RECOMBINASE"/>
    <property type="match status" value="1"/>
</dbReference>
<keyword evidence="8" id="KW-1185">Reference proteome</keyword>
<dbReference type="InterPro" id="IPR010998">
    <property type="entry name" value="Integrase_recombinase_N"/>
</dbReference>
<dbReference type="PANTHER" id="PTHR30349">
    <property type="entry name" value="PHAGE INTEGRASE-RELATED"/>
    <property type="match status" value="1"/>
</dbReference>
<dbReference type="Proteomes" id="UP000199451">
    <property type="component" value="Unassembled WGS sequence"/>
</dbReference>
<reference evidence="8" key="1">
    <citation type="submission" date="2016-10" db="EMBL/GenBank/DDBJ databases">
        <authorList>
            <person name="Varghese N."/>
            <person name="Submissions S."/>
        </authorList>
    </citation>
    <scope>NUCLEOTIDE SEQUENCE [LARGE SCALE GENOMIC DNA]</scope>
    <source>
        <strain evidence="8">CGMCC 1.10119</strain>
    </source>
</reference>
<keyword evidence="3" id="KW-0233">DNA recombination</keyword>
<name>A0A1G9TG15_9EURY</name>
<feature type="domain" description="Tyr recombinase" evidence="5">
    <location>
        <begin position="117"/>
        <end position="358"/>
    </location>
</feature>
<dbReference type="Gene3D" id="1.10.150.130">
    <property type="match status" value="1"/>
</dbReference>
<dbReference type="InterPro" id="IPR002104">
    <property type="entry name" value="Integrase_catalytic"/>
</dbReference>
<gene>
    <name evidence="7" type="ORF">SAMN04487949_1760</name>
</gene>
<dbReference type="GO" id="GO:0006310">
    <property type="term" value="P:DNA recombination"/>
    <property type="evidence" value="ECO:0007669"/>
    <property type="project" value="UniProtKB-KW"/>
</dbReference>
<dbReference type="SUPFAM" id="SSF56349">
    <property type="entry name" value="DNA breaking-rejoining enzymes"/>
    <property type="match status" value="1"/>
</dbReference>
<dbReference type="PANTHER" id="PTHR30349:SF41">
    <property type="entry name" value="INTEGRASE_RECOMBINASE PROTEIN MJ0367-RELATED"/>
    <property type="match status" value="1"/>
</dbReference>
<evidence type="ECO:0000313" key="8">
    <source>
        <dbReference type="Proteomes" id="UP000199451"/>
    </source>
</evidence>
<evidence type="ECO:0000256" key="4">
    <source>
        <dbReference type="PROSITE-ProRule" id="PRU01248"/>
    </source>
</evidence>
<dbReference type="PROSITE" id="PS51900">
    <property type="entry name" value="CB"/>
    <property type="match status" value="1"/>
</dbReference>
<evidence type="ECO:0000256" key="2">
    <source>
        <dbReference type="ARBA" id="ARBA00023125"/>
    </source>
</evidence>
<keyword evidence="1" id="KW-0229">DNA integration</keyword>
<dbReference type="Pfam" id="PF02899">
    <property type="entry name" value="Phage_int_SAM_1"/>
    <property type="match status" value="1"/>
</dbReference>
<dbReference type="STRING" id="660521.SAMN04487949_1760"/>
<organism evidence="7 8">
    <name type="scientific">Halogranum gelatinilyticum</name>
    <dbReference type="NCBI Taxonomy" id="660521"/>
    <lineage>
        <taxon>Archaea</taxon>
        <taxon>Methanobacteriati</taxon>
        <taxon>Methanobacteriota</taxon>
        <taxon>Stenosarchaea group</taxon>
        <taxon>Halobacteria</taxon>
        <taxon>Halobacteriales</taxon>
        <taxon>Haloferacaceae</taxon>
    </lineage>
</organism>